<dbReference type="PANTHER" id="PTHR36054">
    <property type="entry name" value="PROTEIN SICKLE"/>
    <property type="match status" value="1"/>
</dbReference>
<evidence type="ECO:0000313" key="2">
    <source>
        <dbReference type="EMBL" id="KAJ4964824.1"/>
    </source>
</evidence>
<feature type="compositionally biased region" description="Low complexity" evidence="1">
    <location>
        <begin position="235"/>
        <end position="249"/>
    </location>
</feature>
<evidence type="ECO:0000313" key="3">
    <source>
        <dbReference type="Proteomes" id="UP001141806"/>
    </source>
</evidence>
<dbReference type="EMBL" id="JAMYWD010000007">
    <property type="protein sequence ID" value="KAJ4964824.1"/>
    <property type="molecule type" value="Genomic_DNA"/>
</dbReference>
<dbReference type="AlphaFoldDB" id="A0A9Q0HIV9"/>
<feature type="compositionally biased region" description="Polar residues" evidence="1">
    <location>
        <begin position="197"/>
        <end position="223"/>
    </location>
</feature>
<dbReference type="OrthoDB" id="1935385at2759"/>
<dbReference type="PANTHER" id="PTHR36054:SF2">
    <property type="entry name" value="PROTEIN SICKLE"/>
    <property type="match status" value="1"/>
</dbReference>
<dbReference type="Proteomes" id="UP001141806">
    <property type="component" value="Unassembled WGS sequence"/>
</dbReference>
<dbReference type="GO" id="GO:0000398">
    <property type="term" value="P:mRNA splicing, via spliceosome"/>
    <property type="evidence" value="ECO:0007669"/>
    <property type="project" value="InterPro"/>
</dbReference>
<comment type="caution">
    <text evidence="2">The sequence shown here is derived from an EMBL/GenBank/DDBJ whole genome shotgun (WGS) entry which is preliminary data.</text>
</comment>
<protein>
    <submittedName>
        <fullName evidence="2">Uncharacterized protein</fullName>
    </submittedName>
</protein>
<feature type="region of interest" description="Disordered" evidence="1">
    <location>
        <begin position="186"/>
        <end position="249"/>
    </location>
</feature>
<organism evidence="2 3">
    <name type="scientific">Protea cynaroides</name>
    <dbReference type="NCBI Taxonomy" id="273540"/>
    <lineage>
        <taxon>Eukaryota</taxon>
        <taxon>Viridiplantae</taxon>
        <taxon>Streptophyta</taxon>
        <taxon>Embryophyta</taxon>
        <taxon>Tracheophyta</taxon>
        <taxon>Spermatophyta</taxon>
        <taxon>Magnoliopsida</taxon>
        <taxon>Proteales</taxon>
        <taxon>Proteaceae</taxon>
        <taxon>Protea</taxon>
    </lineage>
</organism>
<dbReference type="GO" id="GO:0035196">
    <property type="term" value="P:miRNA processing"/>
    <property type="evidence" value="ECO:0007669"/>
    <property type="project" value="InterPro"/>
</dbReference>
<dbReference type="InterPro" id="IPR039292">
    <property type="entry name" value="SICKLE"/>
</dbReference>
<keyword evidence="3" id="KW-1185">Reference proteome</keyword>
<evidence type="ECO:0000256" key="1">
    <source>
        <dbReference type="SAM" id="MobiDB-lite"/>
    </source>
</evidence>
<feature type="compositionally biased region" description="Low complexity" evidence="1">
    <location>
        <begin position="307"/>
        <end position="345"/>
    </location>
</feature>
<proteinExistence type="predicted"/>
<name>A0A9Q0HIV9_9MAGN</name>
<reference evidence="2" key="1">
    <citation type="journal article" date="2023" name="Plant J.">
        <title>The genome of the king protea, Protea cynaroides.</title>
        <authorList>
            <person name="Chang J."/>
            <person name="Duong T.A."/>
            <person name="Schoeman C."/>
            <person name="Ma X."/>
            <person name="Roodt D."/>
            <person name="Barker N."/>
            <person name="Li Z."/>
            <person name="Van de Peer Y."/>
            <person name="Mizrachi E."/>
        </authorList>
    </citation>
    <scope>NUCLEOTIDE SEQUENCE</scope>
    <source>
        <tissue evidence="2">Young leaves</tissue>
    </source>
</reference>
<gene>
    <name evidence="2" type="ORF">NE237_016673</name>
</gene>
<feature type="region of interest" description="Disordered" evidence="1">
    <location>
        <begin position="270"/>
        <end position="360"/>
    </location>
</feature>
<sequence>MLNLLIDNLSSNFDSYGVNVSKRSFGIKKKKKTYFFISGVVEGRFEGSRFGLTPDKSKDSRLFSVSELQRKCDLDEKLVASLYLNCLSSRFRPPTLNIFPSQPVHLEPSTKLVIYQMEESEKRRERLKAMRMEAAEADASDIAVDSTAPGYLSNPLIEPSAIPPVKESSPAVPRFDFYTDPMAAFSGNRRNSSSSSMQTPQNYVSPTSSSGSPMTRFSPSLSGPRNLDITPFPAHQYHSNYSPNNYNPNQRAYEASLGYSGSDSWRSPVGIASPFPGHQRTPPGVWNRSGGRAGYPFHSPRGGGFLSPGLGRSGSPSPRLGRGGSPSPSFGRGSSHQFSNSPRPGSGRGGGRGRGFHGVASARENPDMFYNRTMVEDPWMHLTPVVRISVLPANTQQTPESLTSWLPKSIGLKRARVSEAVIEFNSQSSLAECLAASFEEAANDATDI</sequence>
<accession>A0A9Q0HIV9</accession>
<feature type="compositionally biased region" description="Low complexity" evidence="1">
    <location>
        <begin position="186"/>
        <end position="196"/>
    </location>
</feature>